<dbReference type="GO" id="GO:0055105">
    <property type="term" value="F:ubiquitin-protein transferase inhibitor activity"/>
    <property type="evidence" value="ECO:0007669"/>
    <property type="project" value="TreeGrafter"/>
</dbReference>
<evidence type="ECO:0000313" key="1">
    <source>
        <dbReference type="EMBL" id="EXC04751.1"/>
    </source>
</evidence>
<accession>W9RRK5</accession>
<dbReference type="InterPro" id="IPR013877">
    <property type="entry name" value="YAP-bd/ALF4/Glomulin"/>
</dbReference>
<dbReference type="eggNOG" id="ENOG502QQ2Z">
    <property type="taxonomic scope" value="Eukaryota"/>
</dbReference>
<dbReference type="Pfam" id="PF08568">
    <property type="entry name" value="Kinetochor_Ybp2"/>
    <property type="match status" value="2"/>
</dbReference>
<dbReference type="PANTHER" id="PTHR15430:SF1">
    <property type="entry name" value="GLOMULIN"/>
    <property type="match status" value="1"/>
</dbReference>
<sequence length="641" mass="71213">MHNDKRDIVVVLRQELRIVLFGKVHQQPGSCQSHPAITKALTRRHVVELRNSSTGDPELNIPIEAGGDPKESETLVLDLINFLNSISEVSLSDPDNEDAKSNAFEVLSQVYNYVCSPSLDEATVDLLSFELPKAASRFGGVSEKCLEIADKVIDRFVSVCNPRDMLSILCDALASSGEMIKVPSYFVPLLSGIAKVLVSIRRRHFEQVKVAVRIVLNVLKVVSSEPDDENTELKDLFKGALSIATSIHAVCTKLDGGVNKKLRSLLALYVLQVMALGSFRKCYKVSNSHPSVTQLSSFFPYCGLSYLGLITGSDVDRMTSIVVGEDEDDFMSCLSHVKLGASLSVIWGHIYDAAVVAAKEDLISVKDELKNNRTKRWQAIGMLKDVLASVNLPWQLKKHTIEFLLCIIDGNISQKYDDEHADCSSYMPSIFVALQAVQKVIMYASDAELRKKAFEAFKRILADVPASQRFDILKALITNSDSSSMTAILLDILKRELHMENCQRTGVGRNNEITNRENKSCQDTHFWTASVLELVEFVLRPSKGGPPTVPEHGDAVLAALNLYRFVLITESTGKTNYTEALSKSNLQKAYNEWLLPLRTLVTGIMAENKSDYDQFAVDTVCTLNPVELVLYRCIELVEEKL</sequence>
<organism evidence="1 2">
    <name type="scientific">Morus notabilis</name>
    <dbReference type="NCBI Taxonomy" id="981085"/>
    <lineage>
        <taxon>Eukaryota</taxon>
        <taxon>Viridiplantae</taxon>
        <taxon>Streptophyta</taxon>
        <taxon>Embryophyta</taxon>
        <taxon>Tracheophyta</taxon>
        <taxon>Spermatophyta</taxon>
        <taxon>Magnoliopsida</taxon>
        <taxon>eudicotyledons</taxon>
        <taxon>Gunneridae</taxon>
        <taxon>Pentapetalae</taxon>
        <taxon>rosids</taxon>
        <taxon>fabids</taxon>
        <taxon>Rosales</taxon>
        <taxon>Moraceae</taxon>
        <taxon>Moreae</taxon>
        <taxon>Morus</taxon>
    </lineage>
</organism>
<reference evidence="2" key="1">
    <citation type="submission" date="2013-01" db="EMBL/GenBank/DDBJ databases">
        <title>Draft Genome Sequence of a Mulberry Tree, Morus notabilis C.K. Schneid.</title>
        <authorList>
            <person name="He N."/>
            <person name="Zhao S."/>
        </authorList>
    </citation>
    <scope>NUCLEOTIDE SEQUENCE</scope>
</reference>
<dbReference type="EMBL" id="KE345504">
    <property type="protein sequence ID" value="EXC04751.1"/>
    <property type="molecule type" value="Genomic_DNA"/>
</dbReference>
<dbReference type="InterPro" id="IPR019516">
    <property type="entry name" value="Glomulin/ALF4"/>
</dbReference>
<dbReference type="STRING" id="981085.W9RRK5"/>
<dbReference type="Proteomes" id="UP000030645">
    <property type="component" value="Unassembled WGS sequence"/>
</dbReference>
<evidence type="ECO:0008006" key="3">
    <source>
        <dbReference type="Google" id="ProtNLM"/>
    </source>
</evidence>
<dbReference type="AlphaFoldDB" id="W9RRK5"/>
<keyword evidence="2" id="KW-1185">Reference proteome</keyword>
<protein>
    <recommendedName>
        <fullName evidence="3">Aberrant root formation protein 4</fullName>
    </recommendedName>
</protein>
<gene>
    <name evidence="1" type="ORF">L484_003460</name>
</gene>
<proteinExistence type="predicted"/>
<dbReference type="GO" id="GO:0005737">
    <property type="term" value="C:cytoplasm"/>
    <property type="evidence" value="ECO:0007669"/>
    <property type="project" value="TreeGrafter"/>
</dbReference>
<evidence type="ECO:0000313" key="2">
    <source>
        <dbReference type="Proteomes" id="UP000030645"/>
    </source>
</evidence>
<name>W9RRK5_9ROSA</name>
<dbReference type="PANTHER" id="PTHR15430">
    <property type="entry name" value="GLOMULIN"/>
    <property type="match status" value="1"/>
</dbReference>